<dbReference type="EMBL" id="FSRM01000001">
    <property type="protein sequence ID" value="SIO17449.1"/>
    <property type="molecule type" value="Genomic_DNA"/>
</dbReference>
<name>A0A1N6HCQ4_9BURK</name>
<dbReference type="Proteomes" id="UP000184693">
    <property type="component" value="Unassembled WGS sequence"/>
</dbReference>
<sequence length="53" mass="6102">MSQMSRLAKLLYVRIDFHFANLYIATQSANIARISVTVINGDFRRGYDAVQCY</sequence>
<proteinExistence type="predicted"/>
<evidence type="ECO:0000313" key="1">
    <source>
        <dbReference type="EMBL" id="SIO17449.1"/>
    </source>
</evidence>
<accession>A0A1N6HCQ4</accession>
<evidence type="ECO:0000313" key="2">
    <source>
        <dbReference type="Proteomes" id="UP000184693"/>
    </source>
</evidence>
<dbReference type="AlphaFoldDB" id="A0A1N6HCQ4"/>
<reference evidence="1 2" key="1">
    <citation type="submission" date="2016-11" db="EMBL/GenBank/DDBJ databases">
        <authorList>
            <person name="Jaros S."/>
            <person name="Januszkiewicz K."/>
            <person name="Wedrychowicz H."/>
        </authorList>
    </citation>
    <scope>NUCLEOTIDE SEQUENCE [LARGE SCALE GENOMIC DNA]</scope>
    <source>
        <strain evidence="1 2">GAS86</strain>
    </source>
</reference>
<protein>
    <submittedName>
        <fullName evidence="1">Uncharacterized protein</fullName>
    </submittedName>
</protein>
<gene>
    <name evidence="1" type="ORF">SAMN05444168_3168</name>
</gene>
<organism evidence="1 2">
    <name type="scientific">Paraburkholderia phenazinium</name>
    <dbReference type="NCBI Taxonomy" id="60549"/>
    <lineage>
        <taxon>Bacteria</taxon>
        <taxon>Pseudomonadati</taxon>
        <taxon>Pseudomonadota</taxon>
        <taxon>Betaproteobacteria</taxon>
        <taxon>Burkholderiales</taxon>
        <taxon>Burkholderiaceae</taxon>
        <taxon>Paraburkholderia</taxon>
    </lineage>
</organism>